<dbReference type="RefSeq" id="WP_226910258.1">
    <property type="nucleotide sequence ID" value="NZ_FUKW01000058.1"/>
</dbReference>
<dbReference type="NCBIfam" id="TIGR03534">
    <property type="entry name" value="RF_mod_PrmC"/>
    <property type="match status" value="1"/>
</dbReference>
<feature type="domain" description="Methyltransferase small" evidence="6">
    <location>
        <begin position="117"/>
        <end position="202"/>
    </location>
</feature>
<dbReference type="Gene3D" id="3.40.50.150">
    <property type="entry name" value="Vaccinia Virus protein VP39"/>
    <property type="match status" value="1"/>
</dbReference>
<evidence type="ECO:0000259" key="7">
    <source>
        <dbReference type="Pfam" id="PF17827"/>
    </source>
</evidence>
<dbReference type="InterPro" id="IPR019874">
    <property type="entry name" value="RF_methyltr_PrmC"/>
</dbReference>
<dbReference type="InterPro" id="IPR007848">
    <property type="entry name" value="Small_mtfrase_dom"/>
</dbReference>
<evidence type="ECO:0000313" key="9">
    <source>
        <dbReference type="Proteomes" id="UP000195611"/>
    </source>
</evidence>
<dbReference type="CDD" id="cd02440">
    <property type="entry name" value="AdoMet_MTases"/>
    <property type="match status" value="1"/>
</dbReference>
<dbReference type="GO" id="GO:0102559">
    <property type="term" value="F:peptide chain release factor N(5)-glutamine methyltransferase activity"/>
    <property type="evidence" value="ECO:0007669"/>
    <property type="project" value="UniProtKB-EC"/>
</dbReference>
<name>A0A1R4J1Z9_9LACT</name>
<dbReference type="NCBIfam" id="TIGR00536">
    <property type="entry name" value="hemK_fam"/>
    <property type="match status" value="1"/>
</dbReference>
<dbReference type="InterPro" id="IPR004556">
    <property type="entry name" value="HemK-like"/>
</dbReference>
<evidence type="ECO:0000256" key="3">
    <source>
        <dbReference type="ARBA" id="ARBA00022679"/>
    </source>
</evidence>
<dbReference type="InterPro" id="IPR050320">
    <property type="entry name" value="N5-glutamine_MTase"/>
</dbReference>
<evidence type="ECO:0000313" key="8">
    <source>
        <dbReference type="EMBL" id="SJN26067.1"/>
    </source>
</evidence>
<dbReference type="InterPro" id="IPR029063">
    <property type="entry name" value="SAM-dependent_MTases_sf"/>
</dbReference>
<keyword evidence="3 8" id="KW-0808">Transferase</keyword>
<evidence type="ECO:0000256" key="4">
    <source>
        <dbReference type="ARBA" id="ARBA00022691"/>
    </source>
</evidence>
<dbReference type="InterPro" id="IPR040758">
    <property type="entry name" value="PrmC_N"/>
</dbReference>
<dbReference type="Gene3D" id="1.10.8.10">
    <property type="entry name" value="DNA helicase RuvA subunit, C-terminal domain"/>
    <property type="match status" value="1"/>
</dbReference>
<keyword evidence="2 8" id="KW-0489">Methyltransferase</keyword>
<comment type="catalytic activity">
    <reaction evidence="5">
        <text>L-glutaminyl-[peptide chain release factor] + S-adenosyl-L-methionine = N(5)-methyl-L-glutaminyl-[peptide chain release factor] + S-adenosyl-L-homocysteine + H(+)</text>
        <dbReference type="Rhea" id="RHEA:42896"/>
        <dbReference type="Rhea" id="RHEA-COMP:10271"/>
        <dbReference type="Rhea" id="RHEA-COMP:10272"/>
        <dbReference type="ChEBI" id="CHEBI:15378"/>
        <dbReference type="ChEBI" id="CHEBI:30011"/>
        <dbReference type="ChEBI" id="CHEBI:57856"/>
        <dbReference type="ChEBI" id="CHEBI:59789"/>
        <dbReference type="ChEBI" id="CHEBI:61891"/>
        <dbReference type="EC" id="2.1.1.297"/>
    </reaction>
</comment>
<dbReference type="SUPFAM" id="SSF53335">
    <property type="entry name" value="S-adenosyl-L-methionine-dependent methyltransferases"/>
    <property type="match status" value="1"/>
</dbReference>
<dbReference type="PANTHER" id="PTHR18895:SF74">
    <property type="entry name" value="MTRF1L RELEASE FACTOR GLUTAMINE METHYLTRANSFERASE"/>
    <property type="match status" value="1"/>
</dbReference>
<evidence type="ECO:0000259" key="6">
    <source>
        <dbReference type="Pfam" id="PF05175"/>
    </source>
</evidence>
<protein>
    <recommendedName>
        <fullName evidence="1">peptide chain release factor N(5)-glutamine methyltransferase</fullName>
        <ecNumber evidence="1">2.1.1.297</ecNumber>
    </recommendedName>
</protein>
<evidence type="ECO:0000256" key="1">
    <source>
        <dbReference type="ARBA" id="ARBA00012771"/>
    </source>
</evidence>
<proteinExistence type="predicted"/>
<evidence type="ECO:0000256" key="5">
    <source>
        <dbReference type="ARBA" id="ARBA00048391"/>
    </source>
</evidence>
<feature type="domain" description="Release factor glutamine methyltransferase N-terminal" evidence="7">
    <location>
        <begin position="18"/>
        <end position="86"/>
    </location>
</feature>
<dbReference type="GO" id="GO:0003676">
    <property type="term" value="F:nucleic acid binding"/>
    <property type="evidence" value="ECO:0007669"/>
    <property type="project" value="InterPro"/>
</dbReference>
<dbReference type="EMBL" id="FUKW01000058">
    <property type="protein sequence ID" value="SJN26067.1"/>
    <property type="molecule type" value="Genomic_DNA"/>
</dbReference>
<dbReference type="GO" id="GO:0032259">
    <property type="term" value="P:methylation"/>
    <property type="evidence" value="ECO:0007669"/>
    <property type="project" value="UniProtKB-KW"/>
</dbReference>
<dbReference type="Proteomes" id="UP000195611">
    <property type="component" value="Unassembled WGS sequence"/>
</dbReference>
<organism evidence="8 9">
    <name type="scientific">Marinilactibacillus psychrotolerans 42ea</name>
    <dbReference type="NCBI Taxonomy" id="1255609"/>
    <lineage>
        <taxon>Bacteria</taxon>
        <taxon>Bacillati</taxon>
        <taxon>Bacillota</taxon>
        <taxon>Bacilli</taxon>
        <taxon>Lactobacillales</taxon>
        <taxon>Carnobacteriaceae</taxon>
        <taxon>Marinilactibacillus</taxon>
    </lineage>
</organism>
<dbReference type="EC" id="2.1.1.297" evidence="1"/>
<dbReference type="Pfam" id="PF05175">
    <property type="entry name" value="MTS"/>
    <property type="match status" value="1"/>
</dbReference>
<evidence type="ECO:0000256" key="2">
    <source>
        <dbReference type="ARBA" id="ARBA00022603"/>
    </source>
</evidence>
<dbReference type="Pfam" id="PF17827">
    <property type="entry name" value="PrmC_N"/>
    <property type="match status" value="1"/>
</dbReference>
<accession>A0A1R4J1Z9</accession>
<dbReference type="AlphaFoldDB" id="A0A1R4J1Z9"/>
<dbReference type="PANTHER" id="PTHR18895">
    <property type="entry name" value="HEMK METHYLTRANSFERASE"/>
    <property type="match status" value="1"/>
</dbReference>
<gene>
    <name evidence="8" type="ORF">FM115_03585</name>
</gene>
<dbReference type="PROSITE" id="PS00092">
    <property type="entry name" value="N6_MTASE"/>
    <property type="match status" value="1"/>
</dbReference>
<dbReference type="InterPro" id="IPR002052">
    <property type="entry name" value="DNA_methylase_N6_adenine_CS"/>
</dbReference>
<keyword evidence="4" id="KW-0949">S-adenosyl-L-methionine</keyword>
<reference evidence="8 9" key="1">
    <citation type="submission" date="2017-02" db="EMBL/GenBank/DDBJ databases">
        <authorList>
            <person name="Peterson S.W."/>
        </authorList>
    </citation>
    <scope>NUCLEOTIDE SEQUENCE [LARGE SCALE GENOMIC DNA]</scope>
    <source>
        <strain evidence="8 9">42ea</strain>
    </source>
</reference>
<sequence length="289" mass="33623">MNTKMKLEELYEKKTIREVLMGASSFLNSHHREVFAAEWLLRERNDWSKTQLIRRYPELMSKETKKIFLSDLKLFMEGLPIQYIIGHEWFYDRKFKVNPSTLIPRPETEEWFDRYIKMLPNQPFEVIDIGTGSGVLAISHKLERQYDQVLAVDISSNALKIAKENAATLDADVKFYKSDLTQAVKKHSFDLIISNPPYISVDEKSVMDQSVLDHEPSIALFAKEEGLEIYRRLAKELPAILKPKGKIIMEIGYLQGTSVYHLFEKAFPEAKIEIWKDMVGQDRVVYVTT</sequence>